<dbReference type="PANTHER" id="PTHR46137:SF19">
    <property type="entry name" value="GB|AAF32477.1"/>
    <property type="match status" value="1"/>
</dbReference>
<dbReference type="InterPro" id="IPR007053">
    <property type="entry name" value="LRAT_dom"/>
</dbReference>
<gene>
    <name evidence="2" type="ORF">CARUB_v10020808mg</name>
</gene>
<accession>R0GIQ3</accession>
<dbReference type="AlphaFoldDB" id="R0GIQ3"/>
<keyword evidence="3" id="KW-1185">Reference proteome</keyword>
<sequence>MGILSNKISRDMLNLGDHIYSWRKAFAYAHHGIHVGNGRVIHFTCGRGQETGTFLGIIASSSPNHGVNPCPTCGYSSQLSGVLSSCLECFLAGGSLYRFEYSASSITFLAKPRGGACTTLPSDLPDEVVRRANYLLQNGFADYHVITNNCESFAIYCKTSLVFQDQAATSSQALSGAWAFQTGASMIFSTAGVAFVTTGAQIAGAASVAAIAGPAIVLPCCFAAGTNILRLMGDKGLKHQRKVPVERVVSQINAGRARRQRGA</sequence>
<evidence type="ECO:0000259" key="1">
    <source>
        <dbReference type="PROSITE" id="PS51934"/>
    </source>
</evidence>
<dbReference type="STRING" id="81985.R0GIQ3"/>
<organism evidence="2 3">
    <name type="scientific">Capsella rubella</name>
    <dbReference type="NCBI Taxonomy" id="81985"/>
    <lineage>
        <taxon>Eukaryota</taxon>
        <taxon>Viridiplantae</taxon>
        <taxon>Streptophyta</taxon>
        <taxon>Embryophyta</taxon>
        <taxon>Tracheophyta</taxon>
        <taxon>Spermatophyta</taxon>
        <taxon>Magnoliopsida</taxon>
        <taxon>eudicotyledons</taxon>
        <taxon>Gunneridae</taxon>
        <taxon>Pentapetalae</taxon>
        <taxon>rosids</taxon>
        <taxon>malvids</taxon>
        <taxon>Brassicales</taxon>
        <taxon>Brassicaceae</taxon>
        <taxon>Camelineae</taxon>
        <taxon>Capsella</taxon>
    </lineage>
</organism>
<feature type="domain" description="LRAT" evidence="1">
    <location>
        <begin position="20"/>
        <end position="166"/>
    </location>
</feature>
<dbReference type="OrthoDB" id="421951at2759"/>
<dbReference type="Proteomes" id="UP000029121">
    <property type="component" value="Unassembled WGS sequence"/>
</dbReference>
<proteinExistence type="predicted"/>
<protein>
    <recommendedName>
        <fullName evidence="1">LRAT domain-containing protein</fullName>
    </recommendedName>
</protein>
<dbReference type="Gene3D" id="3.90.1720.10">
    <property type="entry name" value="endopeptidase domain like (from Nostoc punctiforme)"/>
    <property type="match status" value="1"/>
</dbReference>
<name>R0GIQ3_9BRAS</name>
<evidence type="ECO:0000313" key="3">
    <source>
        <dbReference type="Proteomes" id="UP000029121"/>
    </source>
</evidence>
<dbReference type="PANTHER" id="PTHR46137">
    <property type="entry name" value="OS05G0310600 PROTEIN"/>
    <property type="match status" value="1"/>
</dbReference>
<evidence type="ECO:0000313" key="2">
    <source>
        <dbReference type="EMBL" id="EOA35596.1"/>
    </source>
</evidence>
<dbReference type="KEGG" id="crb:17896193"/>
<reference evidence="3" key="1">
    <citation type="journal article" date="2013" name="Nat. Genet.">
        <title>The Capsella rubella genome and the genomic consequences of rapid mating system evolution.</title>
        <authorList>
            <person name="Slotte T."/>
            <person name="Hazzouri K.M."/>
            <person name="Agren J.A."/>
            <person name="Koenig D."/>
            <person name="Maumus F."/>
            <person name="Guo Y.L."/>
            <person name="Steige K."/>
            <person name="Platts A.E."/>
            <person name="Escobar J.S."/>
            <person name="Newman L.K."/>
            <person name="Wang W."/>
            <person name="Mandakova T."/>
            <person name="Vello E."/>
            <person name="Smith L.M."/>
            <person name="Henz S.R."/>
            <person name="Steffen J."/>
            <person name="Takuno S."/>
            <person name="Brandvain Y."/>
            <person name="Coop G."/>
            <person name="Andolfatto P."/>
            <person name="Hu T.T."/>
            <person name="Blanchette M."/>
            <person name="Clark R.M."/>
            <person name="Quesneville H."/>
            <person name="Nordborg M."/>
            <person name="Gaut B.S."/>
            <person name="Lysak M.A."/>
            <person name="Jenkins J."/>
            <person name="Grimwood J."/>
            <person name="Chapman J."/>
            <person name="Prochnik S."/>
            <person name="Shu S."/>
            <person name="Rokhsar D."/>
            <person name="Schmutz J."/>
            <person name="Weigel D."/>
            <person name="Wright S.I."/>
        </authorList>
    </citation>
    <scope>NUCLEOTIDE SEQUENCE [LARGE SCALE GENOMIC DNA]</scope>
    <source>
        <strain evidence="3">cv. Monte Gargano</strain>
    </source>
</reference>
<dbReference type="eggNOG" id="ENOG502QSKS">
    <property type="taxonomic scope" value="Eukaryota"/>
</dbReference>
<dbReference type="Pfam" id="PF04970">
    <property type="entry name" value="LRAT"/>
    <property type="match status" value="1"/>
</dbReference>
<dbReference type="PROSITE" id="PS51934">
    <property type="entry name" value="LRAT"/>
    <property type="match status" value="1"/>
</dbReference>
<dbReference type="EMBL" id="KB870806">
    <property type="protein sequence ID" value="EOA35596.1"/>
    <property type="molecule type" value="Genomic_DNA"/>
</dbReference>